<name>A0A5C3LMQ5_9AGAR</name>
<dbReference type="Proteomes" id="UP000308652">
    <property type="component" value="Unassembled WGS sequence"/>
</dbReference>
<evidence type="ECO:0000313" key="3">
    <source>
        <dbReference type="Proteomes" id="UP000308652"/>
    </source>
</evidence>
<dbReference type="AlphaFoldDB" id="A0A5C3LMQ5"/>
<evidence type="ECO:0000259" key="1">
    <source>
        <dbReference type="Pfam" id="PF12680"/>
    </source>
</evidence>
<gene>
    <name evidence="2" type="ORF">BDQ12DRAFT_637405</name>
</gene>
<dbReference type="STRING" id="68775.A0A5C3LMQ5"/>
<reference evidence="2 3" key="1">
    <citation type="journal article" date="2019" name="Nat. Ecol. Evol.">
        <title>Megaphylogeny resolves global patterns of mushroom evolution.</title>
        <authorList>
            <person name="Varga T."/>
            <person name="Krizsan K."/>
            <person name="Foldi C."/>
            <person name="Dima B."/>
            <person name="Sanchez-Garcia M."/>
            <person name="Sanchez-Ramirez S."/>
            <person name="Szollosi G.J."/>
            <person name="Szarkandi J.G."/>
            <person name="Papp V."/>
            <person name="Albert L."/>
            <person name="Andreopoulos W."/>
            <person name="Angelini C."/>
            <person name="Antonin V."/>
            <person name="Barry K.W."/>
            <person name="Bougher N.L."/>
            <person name="Buchanan P."/>
            <person name="Buyck B."/>
            <person name="Bense V."/>
            <person name="Catcheside P."/>
            <person name="Chovatia M."/>
            <person name="Cooper J."/>
            <person name="Damon W."/>
            <person name="Desjardin D."/>
            <person name="Finy P."/>
            <person name="Geml J."/>
            <person name="Haridas S."/>
            <person name="Hughes K."/>
            <person name="Justo A."/>
            <person name="Karasinski D."/>
            <person name="Kautmanova I."/>
            <person name="Kiss B."/>
            <person name="Kocsube S."/>
            <person name="Kotiranta H."/>
            <person name="LaButti K.M."/>
            <person name="Lechner B.E."/>
            <person name="Liimatainen K."/>
            <person name="Lipzen A."/>
            <person name="Lukacs Z."/>
            <person name="Mihaltcheva S."/>
            <person name="Morgado L.N."/>
            <person name="Niskanen T."/>
            <person name="Noordeloos M.E."/>
            <person name="Ohm R.A."/>
            <person name="Ortiz-Santana B."/>
            <person name="Ovrebo C."/>
            <person name="Racz N."/>
            <person name="Riley R."/>
            <person name="Savchenko A."/>
            <person name="Shiryaev A."/>
            <person name="Soop K."/>
            <person name="Spirin V."/>
            <person name="Szebenyi C."/>
            <person name="Tomsovsky M."/>
            <person name="Tulloss R.E."/>
            <person name="Uehling J."/>
            <person name="Grigoriev I.V."/>
            <person name="Vagvolgyi C."/>
            <person name="Papp T."/>
            <person name="Martin F.M."/>
            <person name="Miettinen O."/>
            <person name="Hibbett D.S."/>
            <person name="Nagy L.G."/>
        </authorList>
    </citation>
    <scope>NUCLEOTIDE SEQUENCE [LARGE SCALE GENOMIC DNA]</scope>
    <source>
        <strain evidence="2 3">CBS 166.37</strain>
    </source>
</reference>
<protein>
    <recommendedName>
        <fullName evidence="1">SnoaL-like domain-containing protein</fullName>
    </recommendedName>
</protein>
<dbReference type="EMBL" id="ML213646">
    <property type="protein sequence ID" value="TFK33563.1"/>
    <property type="molecule type" value="Genomic_DNA"/>
</dbReference>
<dbReference type="Pfam" id="PF12680">
    <property type="entry name" value="SnoaL_2"/>
    <property type="match status" value="1"/>
</dbReference>
<dbReference type="PANTHER" id="PTHR39598:SF1">
    <property type="entry name" value="AUSTINOID BIOSYNTHESIS CLUSTERS PROTEIN F-RELATED"/>
    <property type="match status" value="1"/>
</dbReference>
<proteinExistence type="predicted"/>
<dbReference type="InterPro" id="IPR032710">
    <property type="entry name" value="NTF2-like_dom_sf"/>
</dbReference>
<dbReference type="SUPFAM" id="SSF54427">
    <property type="entry name" value="NTF2-like"/>
    <property type="match status" value="1"/>
</dbReference>
<dbReference type="InterPro" id="IPR037401">
    <property type="entry name" value="SnoaL-like"/>
</dbReference>
<dbReference type="PANTHER" id="PTHR39598">
    <property type="entry name" value="AUSTINOL SYNTHESIS PROTEIN F-RELATED"/>
    <property type="match status" value="1"/>
</dbReference>
<organism evidence="2 3">
    <name type="scientific">Crucibulum laeve</name>
    <dbReference type="NCBI Taxonomy" id="68775"/>
    <lineage>
        <taxon>Eukaryota</taxon>
        <taxon>Fungi</taxon>
        <taxon>Dikarya</taxon>
        <taxon>Basidiomycota</taxon>
        <taxon>Agaricomycotina</taxon>
        <taxon>Agaricomycetes</taxon>
        <taxon>Agaricomycetidae</taxon>
        <taxon>Agaricales</taxon>
        <taxon>Agaricineae</taxon>
        <taxon>Nidulariaceae</taxon>
        <taxon>Crucibulum</taxon>
    </lineage>
</organism>
<dbReference type="InterPro" id="IPR050977">
    <property type="entry name" value="Fungal_Meroterpenoid_Isomerase"/>
</dbReference>
<sequence length="177" mass="20070">MIDAFNPSQTPSYAFTPPLNPSPNMRTFLAYLKALNTWDYDECMAVFDDSLEHWILPKSLGRPVLNKKQYGEYFKVLMPTFSGIEFSIQDIIETADKMTVHASSKGTSTLGTPYNNEYILILHFTSPLIATPSSEASGEWTPKIKLLKEFVDSAVSIKFFTEDRAKITVKEREKEKA</sequence>
<evidence type="ECO:0000313" key="2">
    <source>
        <dbReference type="EMBL" id="TFK33563.1"/>
    </source>
</evidence>
<keyword evidence="3" id="KW-1185">Reference proteome</keyword>
<feature type="domain" description="SnoaL-like" evidence="1">
    <location>
        <begin position="30"/>
        <end position="128"/>
    </location>
</feature>
<accession>A0A5C3LMQ5</accession>
<dbReference type="Gene3D" id="3.10.450.50">
    <property type="match status" value="1"/>
</dbReference>
<dbReference type="OrthoDB" id="3758478at2759"/>